<evidence type="ECO:0000256" key="3">
    <source>
        <dbReference type="ARBA" id="ARBA00022475"/>
    </source>
</evidence>
<organism evidence="9 10">
    <name type="scientific">Toxocara canis</name>
    <name type="common">Canine roundworm</name>
    <dbReference type="NCBI Taxonomy" id="6265"/>
    <lineage>
        <taxon>Eukaryota</taxon>
        <taxon>Metazoa</taxon>
        <taxon>Ecdysozoa</taxon>
        <taxon>Nematoda</taxon>
        <taxon>Chromadorea</taxon>
        <taxon>Rhabditida</taxon>
        <taxon>Spirurina</taxon>
        <taxon>Ascaridomorpha</taxon>
        <taxon>Ascaridoidea</taxon>
        <taxon>Toxocaridae</taxon>
        <taxon>Toxocara</taxon>
    </lineage>
</organism>
<keyword evidence="3 7" id="KW-1003">Cell membrane</keyword>
<keyword evidence="4 7" id="KW-0812">Transmembrane</keyword>
<dbReference type="GO" id="GO:0005886">
    <property type="term" value="C:plasma membrane"/>
    <property type="evidence" value="ECO:0007669"/>
    <property type="project" value="UniProtKB-SubCell"/>
</dbReference>
<dbReference type="Proteomes" id="UP000050794">
    <property type="component" value="Unassembled WGS sequence"/>
</dbReference>
<keyword evidence="9" id="KW-1185">Reference proteome</keyword>
<evidence type="ECO:0000313" key="10">
    <source>
        <dbReference type="WBParaSite" id="TCNE_0000957301-mRNA-1"/>
    </source>
</evidence>
<gene>
    <name evidence="8" type="ORF">TCNE_LOCUS9573</name>
</gene>
<accession>A0A183UM53</accession>
<comment type="similarity">
    <text evidence="2 7">Belongs to the NKAIN family.</text>
</comment>
<reference evidence="8 9" key="2">
    <citation type="submission" date="2018-11" db="EMBL/GenBank/DDBJ databases">
        <authorList>
            <consortium name="Pathogen Informatics"/>
        </authorList>
    </citation>
    <scope>NUCLEOTIDE SEQUENCE [LARGE SCALE GENOMIC DNA]</scope>
</reference>
<evidence type="ECO:0000256" key="1">
    <source>
        <dbReference type="ARBA" id="ARBA00004651"/>
    </source>
</evidence>
<feature type="transmembrane region" description="Helical" evidence="7">
    <location>
        <begin position="33"/>
        <end position="54"/>
    </location>
</feature>
<evidence type="ECO:0000256" key="6">
    <source>
        <dbReference type="ARBA" id="ARBA00023136"/>
    </source>
</evidence>
<feature type="transmembrane region" description="Helical" evidence="7">
    <location>
        <begin position="61"/>
        <end position="83"/>
    </location>
</feature>
<evidence type="ECO:0000256" key="5">
    <source>
        <dbReference type="ARBA" id="ARBA00022989"/>
    </source>
</evidence>
<name>A0A183UM53_TOXCA</name>
<keyword evidence="6 7" id="KW-0472">Membrane</keyword>
<evidence type="ECO:0000313" key="9">
    <source>
        <dbReference type="Proteomes" id="UP000050794"/>
    </source>
</evidence>
<protein>
    <recommendedName>
        <fullName evidence="7">Sodium/potassium-transporting ATPase subunit beta-1-interacting protein</fullName>
        <shortName evidence="7">Na(+)/K(+)-transporting ATPase subunit beta-1-interacting protein</shortName>
    </recommendedName>
</protein>
<comment type="subcellular location">
    <subcellularLocation>
        <location evidence="1 7">Cell membrane</location>
        <topology evidence="1 7">Multi-pass membrane protein</topology>
    </subcellularLocation>
</comment>
<evidence type="ECO:0000256" key="2">
    <source>
        <dbReference type="ARBA" id="ARBA00006364"/>
    </source>
</evidence>
<dbReference type="EMBL" id="UYWY01020214">
    <property type="protein sequence ID" value="VDM40894.1"/>
    <property type="molecule type" value="Genomic_DNA"/>
</dbReference>
<proteinExistence type="inferred from homology"/>
<evidence type="ECO:0000256" key="4">
    <source>
        <dbReference type="ARBA" id="ARBA00022692"/>
    </source>
</evidence>
<dbReference type="GO" id="GO:0002028">
    <property type="term" value="P:regulation of sodium ion transport"/>
    <property type="evidence" value="ECO:0007669"/>
    <property type="project" value="UniProtKB-UniRule"/>
</dbReference>
<dbReference type="AlphaFoldDB" id="A0A183UM53"/>
<dbReference type="WBParaSite" id="TCNE_0000957301-mRNA-1">
    <property type="protein sequence ID" value="TCNE_0000957301-mRNA-1"/>
    <property type="gene ID" value="TCNE_0000957301"/>
</dbReference>
<dbReference type="InterPro" id="IPR008516">
    <property type="entry name" value="Na/K-Atpase_Interacting"/>
</dbReference>
<dbReference type="Pfam" id="PF05640">
    <property type="entry name" value="NKAIN"/>
    <property type="match status" value="1"/>
</dbReference>
<comment type="caution">
    <text evidence="7">Lacks conserved residue(s) required for the propagation of feature annotation.</text>
</comment>
<reference evidence="10" key="1">
    <citation type="submission" date="2016-06" db="UniProtKB">
        <authorList>
            <consortium name="WormBaseParasite"/>
        </authorList>
    </citation>
    <scope>IDENTIFICATION</scope>
</reference>
<evidence type="ECO:0000256" key="7">
    <source>
        <dbReference type="RuleBase" id="RU368041"/>
    </source>
</evidence>
<dbReference type="PANTHER" id="PTHR13084:SF6">
    <property type="entry name" value="SODIUM_POTASSIUM-TRANSPORTING ATPASE SUBUNIT BETA-1-INTERACTING PROTEIN"/>
    <property type="match status" value="1"/>
</dbReference>
<keyword evidence="5 7" id="KW-1133">Transmembrane helix</keyword>
<dbReference type="PANTHER" id="PTHR13084">
    <property type="entry name" value="T-CELL LYMPHOMA BREAKPOINT-ASSOCIATED TARGET 1-RELATED"/>
    <property type="match status" value="1"/>
</dbReference>
<evidence type="ECO:0000313" key="8">
    <source>
        <dbReference type="EMBL" id="VDM40894.1"/>
    </source>
</evidence>
<sequence>MCEADSRTWLITVLSVWLVLSTARQVFDLIGKLWIPVAFNLFQMLSCITGLFAVCQYRICLLIVLTISSVVSAVYNTLLILWYNGVFGDTTRPILSAGLPYSYR</sequence>